<name>R7QKH6_CHOCR</name>
<evidence type="ECO:0000313" key="2">
    <source>
        <dbReference type="Proteomes" id="UP000012073"/>
    </source>
</evidence>
<dbReference type="Proteomes" id="UP000012073">
    <property type="component" value="Unassembled WGS sequence"/>
</dbReference>
<protein>
    <submittedName>
        <fullName evidence="1">Uncharacterized protein</fullName>
    </submittedName>
</protein>
<dbReference type="KEGG" id="ccp:CHC_T00006109001"/>
<organism evidence="1 2">
    <name type="scientific">Chondrus crispus</name>
    <name type="common">Carrageen Irish moss</name>
    <name type="synonym">Polymorpha crispa</name>
    <dbReference type="NCBI Taxonomy" id="2769"/>
    <lineage>
        <taxon>Eukaryota</taxon>
        <taxon>Rhodophyta</taxon>
        <taxon>Florideophyceae</taxon>
        <taxon>Rhodymeniophycidae</taxon>
        <taxon>Gigartinales</taxon>
        <taxon>Gigartinaceae</taxon>
        <taxon>Chondrus</taxon>
    </lineage>
</organism>
<dbReference type="Gramene" id="CDF38283">
    <property type="protein sequence ID" value="CDF38283"/>
    <property type="gene ID" value="CHC_T00006109001"/>
</dbReference>
<dbReference type="GeneID" id="17325886"/>
<reference evidence="2" key="1">
    <citation type="journal article" date="2013" name="Proc. Natl. Acad. Sci. U.S.A.">
        <title>Genome structure and metabolic features in the red seaweed Chondrus crispus shed light on evolution of the Archaeplastida.</title>
        <authorList>
            <person name="Collen J."/>
            <person name="Porcel B."/>
            <person name="Carre W."/>
            <person name="Ball S.G."/>
            <person name="Chaparro C."/>
            <person name="Tonon T."/>
            <person name="Barbeyron T."/>
            <person name="Michel G."/>
            <person name="Noel B."/>
            <person name="Valentin K."/>
            <person name="Elias M."/>
            <person name="Artiguenave F."/>
            <person name="Arun A."/>
            <person name="Aury J.M."/>
            <person name="Barbosa-Neto J.F."/>
            <person name="Bothwell J.H."/>
            <person name="Bouget F.Y."/>
            <person name="Brillet L."/>
            <person name="Cabello-Hurtado F."/>
            <person name="Capella-Gutierrez S."/>
            <person name="Charrier B."/>
            <person name="Cladiere L."/>
            <person name="Cock J.M."/>
            <person name="Coelho S.M."/>
            <person name="Colleoni C."/>
            <person name="Czjzek M."/>
            <person name="Da Silva C."/>
            <person name="Delage L."/>
            <person name="Denoeud F."/>
            <person name="Deschamps P."/>
            <person name="Dittami S.M."/>
            <person name="Gabaldon T."/>
            <person name="Gachon C.M."/>
            <person name="Groisillier A."/>
            <person name="Herve C."/>
            <person name="Jabbari K."/>
            <person name="Katinka M."/>
            <person name="Kloareg B."/>
            <person name="Kowalczyk N."/>
            <person name="Labadie K."/>
            <person name="Leblanc C."/>
            <person name="Lopez P.J."/>
            <person name="McLachlan D.H."/>
            <person name="Meslet-Cladiere L."/>
            <person name="Moustafa A."/>
            <person name="Nehr Z."/>
            <person name="Nyvall Collen P."/>
            <person name="Panaud O."/>
            <person name="Partensky F."/>
            <person name="Poulain J."/>
            <person name="Rensing S.A."/>
            <person name="Rousvoal S."/>
            <person name="Samson G."/>
            <person name="Symeonidi A."/>
            <person name="Weissenbach J."/>
            <person name="Zambounis A."/>
            <person name="Wincker P."/>
            <person name="Boyen C."/>
        </authorList>
    </citation>
    <scope>NUCLEOTIDE SEQUENCE [LARGE SCALE GENOMIC DNA]</scope>
    <source>
        <strain evidence="2">cv. Stackhouse</strain>
    </source>
</reference>
<keyword evidence="2" id="KW-1185">Reference proteome</keyword>
<dbReference type="RefSeq" id="XP_005718168.1">
    <property type="nucleotide sequence ID" value="XM_005718111.1"/>
</dbReference>
<evidence type="ECO:0000313" key="1">
    <source>
        <dbReference type="EMBL" id="CDF38283.1"/>
    </source>
</evidence>
<sequence>MLKDCGRRDGGGRGGEAFVEVTAAGYTNEPARGGIMQLSNVWRGHRLRGMRQIRQIQCEREEKRTEGVGREVMSPEGKLDTSQIRITSASATTQYRSRGINFSS</sequence>
<gene>
    <name evidence="1" type="ORF">CHC_T00006109001</name>
</gene>
<proteinExistence type="predicted"/>
<dbReference type="AlphaFoldDB" id="R7QKH6"/>
<dbReference type="EMBL" id="HG001914">
    <property type="protein sequence ID" value="CDF38283.1"/>
    <property type="molecule type" value="Genomic_DNA"/>
</dbReference>
<accession>R7QKH6</accession>